<dbReference type="AlphaFoldDB" id="A0A1Q6F5M4"/>
<sequence length="333" mass="37656">MTVPTLYNFTEALQAPDLAFSTLRDCHPRRTATGGVALSRTSRFAEAEIEWQSRKYLLCFPLSTASIFAVEQTAARLRYLRTPLLTEYTILRDEMTYTDDTGTTRTCDVVLHRLPEGRPLSVCAAEFDAESLRSALDKLEAGLSELGFSHNNLKPGNLYVTSDGRLIPVRYHFARFGEGHDAEGFERLRQFVREQGGKGQMLCDAEPSRYTTLPEFPGHLFVGEMSDQLVRVEDETGYGFVDTENRPVIAPQFVWAADFREGRAEVQTAQGMGLIDKRGHYVIEPRYEIVDYNPYTGCSRIRSEGLWALADYNGRIVGGFTPRYIEENEYVEA</sequence>
<dbReference type="EMBL" id="MNQH01000030">
    <property type="protein sequence ID" value="OKY94126.1"/>
    <property type="molecule type" value="Genomic_DNA"/>
</dbReference>
<dbReference type="InterPro" id="IPR032774">
    <property type="entry name" value="WG_beta_rep"/>
</dbReference>
<dbReference type="Proteomes" id="UP000187417">
    <property type="component" value="Unassembled WGS sequence"/>
</dbReference>
<organism evidence="1 2">
    <name type="scientific">Alistipes putredinis</name>
    <dbReference type="NCBI Taxonomy" id="28117"/>
    <lineage>
        <taxon>Bacteria</taxon>
        <taxon>Pseudomonadati</taxon>
        <taxon>Bacteroidota</taxon>
        <taxon>Bacteroidia</taxon>
        <taxon>Bacteroidales</taxon>
        <taxon>Rikenellaceae</taxon>
        <taxon>Alistipes</taxon>
    </lineage>
</organism>
<dbReference type="RefSeq" id="WP_195272369.1">
    <property type="nucleotide sequence ID" value="NZ_BAAFLA010000006.1"/>
</dbReference>
<dbReference type="STRING" id="28117.BHV66_06685"/>
<dbReference type="PANTHER" id="PTHR37841">
    <property type="entry name" value="GLR2918 PROTEIN"/>
    <property type="match status" value="1"/>
</dbReference>
<evidence type="ECO:0000313" key="1">
    <source>
        <dbReference type="EMBL" id="OKY94126.1"/>
    </source>
</evidence>
<evidence type="ECO:0008006" key="3">
    <source>
        <dbReference type="Google" id="ProtNLM"/>
    </source>
</evidence>
<reference evidence="1 2" key="1">
    <citation type="journal article" date="2016" name="Nat. Biotechnol.">
        <title>Measurement of bacterial replication rates in microbial communities.</title>
        <authorList>
            <person name="Brown C.T."/>
            <person name="Olm M.R."/>
            <person name="Thomas B.C."/>
            <person name="Banfield J.F."/>
        </authorList>
    </citation>
    <scope>NUCLEOTIDE SEQUENCE [LARGE SCALE GENOMIC DNA]</scope>
    <source>
        <strain evidence="1">CAG:67_53_122</strain>
    </source>
</reference>
<dbReference type="PANTHER" id="PTHR37841:SF1">
    <property type="entry name" value="DUF3298 DOMAIN-CONTAINING PROTEIN"/>
    <property type="match status" value="1"/>
</dbReference>
<comment type="caution">
    <text evidence="1">The sequence shown here is derived from an EMBL/GenBank/DDBJ whole genome shotgun (WGS) entry which is preliminary data.</text>
</comment>
<protein>
    <recommendedName>
        <fullName evidence="3">WG repeat-containing protein</fullName>
    </recommendedName>
</protein>
<accession>A0A1Q6F5M4</accession>
<name>A0A1Q6F5M4_9BACT</name>
<proteinExistence type="predicted"/>
<gene>
    <name evidence="1" type="ORF">BHV66_06685</name>
</gene>
<evidence type="ECO:0000313" key="2">
    <source>
        <dbReference type="Proteomes" id="UP000187417"/>
    </source>
</evidence>
<dbReference type="Pfam" id="PF14903">
    <property type="entry name" value="WG_beta_rep"/>
    <property type="match status" value="2"/>
</dbReference>